<dbReference type="PANTHER" id="PTHR33408">
    <property type="entry name" value="TRANSPOSASE"/>
    <property type="match status" value="1"/>
</dbReference>
<comment type="caution">
    <text evidence="5">The sequence shown here is derived from an EMBL/GenBank/DDBJ whole genome shotgun (WGS) entry which is preliminary data.</text>
</comment>
<dbReference type="EMBL" id="JAFIRA010000114">
    <property type="protein sequence ID" value="MCJ2544665.1"/>
    <property type="molecule type" value="Genomic_DNA"/>
</dbReference>
<evidence type="ECO:0000313" key="5">
    <source>
        <dbReference type="EMBL" id="MCJ2544665.1"/>
    </source>
</evidence>
<dbReference type="InterPro" id="IPR008490">
    <property type="entry name" value="Transposase_InsH_N"/>
</dbReference>
<evidence type="ECO:0000259" key="4">
    <source>
        <dbReference type="Pfam" id="PF05598"/>
    </source>
</evidence>
<feature type="domain" description="Transposase InsH N-terminal" evidence="4">
    <location>
        <begin position="19"/>
        <end position="108"/>
    </location>
</feature>
<evidence type="ECO:0000256" key="2">
    <source>
        <dbReference type="SAM" id="MobiDB-lite"/>
    </source>
</evidence>
<sequence>MTQFIPYSRDQAFLLPPDVKDWLPADDVAHFVVAAVERVPLGAFVVRPIPGGKAQYHPRLLLALLIYSYANGIFSSRRIERATQRDLGVRYVAANLHPDHDTIATFRRANRAAFEAAFLQVLLMAKEAGLLRLGAVAIDGTKLDANASKIRSVRYDRAVQLREKLAAEIATLTARAEAADADAVPDPQALPAEIARRCALKAKLDAACARLEAQARAEAEAARPDYQAKTAAYHAKTGRRGRPPKPPEDNPPPERQSNLTDPDSALMRRSEGHEYRQAYNAQAVVCAEGSQLILATNLTACPSDAPSFAATILGMEHGPGLPQTVLADTGFASGPAVADLAARGIEPLVAIGRTQPHRAYDFRPPPQPKTPRRITEPWRLAMQAKLETQDAKHRYARRKQTVEPVFGIIKSVLGFTRFHLRGLANVAAEWTLIALAYNCRRLHRLQLA</sequence>
<accession>A0ABT0CFW6</accession>
<feature type="coiled-coil region" evidence="1">
    <location>
        <begin position="155"/>
        <end position="182"/>
    </location>
</feature>
<dbReference type="RefSeq" id="WP_244353504.1">
    <property type="nucleotide sequence ID" value="NZ_JAFIRA010000114.1"/>
</dbReference>
<evidence type="ECO:0000256" key="1">
    <source>
        <dbReference type="SAM" id="Coils"/>
    </source>
</evidence>
<gene>
    <name evidence="5" type="ORF">JX360_17465</name>
</gene>
<dbReference type="Proteomes" id="UP000830835">
    <property type="component" value="Unassembled WGS sequence"/>
</dbReference>
<dbReference type="Pfam" id="PF05598">
    <property type="entry name" value="DUF772"/>
    <property type="match status" value="1"/>
</dbReference>
<feature type="region of interest" description="Disordered" evidence="2">
    <location>
        <begin position="219"/>
        <end position="264"/>
    </location>
</feature>
<evidence type="ECO:0000313" key="6">
    <source>
        <dbReference type="Proteomes" id="UP000830835"/>
    </source>
</evidence>
<evidence type="ECO:0000259" key="3">
    <source>
        <dbReference type="Pfam" id="PF01609"/>
    </source>
</evidence>
<keyword evidence="6" id="KW-1185">Reference proteome</keyword>
<dbReference type="InterPro" id="IPR002559">
    <property type="entry name" value="Transposase_11"/>
</dbReference>
<organism evidence="5 6">
    <name type="scientific">Thermostichus vulcanus str. 'Rupite'</name>
    <dbReference type="NCBI Taxonomy" id="2813851"/>
    <lineage>
        <taxon>Bacteria</taxon>
        <taxon>Bacillati</taxon>
        <taxon>Cyanobacteriota</taxon>
        <taxon>Cyanophyceae</taxon>
        <taxon>Thermostichales</taxon>
        <taxon>Thermostichaceae</taxon>
        <taxon>Thermostichus</taxon>
    </lineage>
</organism>
<feature type="domain" description="Transposase IS4-like" evidence="3">
    <location>
        <begin position="272"/>
        <end position="439"/>
    </location>
</feature>
<keyword evidence="1" id="KW-0175">Coiled coil</keyword>
<dbReference type="Pfam" id="PF01609">
    <property type="entry name" value="DDE_Tnp_1"/>
    <property type="match status" value="1"/>
</dbReference>
<proteinExistence type="predicted"/>
<protein>
    <submittedName>
        <fullName evidence="5">Transposase</fullName>
    </submittedName>
</protein>
<name>A0ABT0CFW6_THEVL</name>
<reference evidence="5" key="1">
    <citation type="submission" date="2021-02" db="EMBL/GenBank/DDBJ databases">
        <title>The CRISPR/cas machinery reduction and long-range gene transfer in the hot spring cyanobacterium Synechococcus.</title>
        <authorList>
            <person name="Dvorak P."/>
            <person name="Jahodarova E."/>
            <person name="Hasler P."/>
            <person name="Poulickova A."/>
        </authorList>
    </citation>
    <scope>NUCLEOTIDE SEQUENCE</scope>
    <source>
        <strain evidence="5">Rupite</strain>
    </source>
</reference>